<accession>A0A5B7F362</accession>
<dbReference type="Proteomes" id="UP000324222">
    <property type="component" value="Unassembled WGS sequence"/>
</dbReference>
<dbReference type="EMBL" id="VSRR010004436">
    <property type="protein sequence ID" value="MPC39669.1"/>
    <property type="molecule type" value="Genomic_DNA"/>
</dbReference>
<reference evidence="1 2" key="1">
    <citation type="submission" date="2019-05" db="EMBL/GenBank/DDBJ databases">
        <title>Another draft genome of Portunus trituberculatus and its Hox gene families provides insights of decapod evolution.</title>
        <authorList>
            <person name="Jeong J.-H."/>
            <person name="Song I."/>
            <person name="Kim S."/>
            <person name="Choi T."/>
            <person name="Kim D."/>
            <person name="Ryu S."/>
            <person name="Kim W."/>
        </authorList>
    </citation>
    <scope>NUCLEOTIDE SEQUENCE [LARGE SCALE GENOMIC DNA]</scope>
    <source>
        <tissue evidence="1">Muscle</tissue>
    </source>
</reference>
<keyword evidence="2" id="KW-1185">Reference proteome</keyword>
<organism evidence="1 2">
    <name type="scientific">Portunus trituberculatus</name>
    <name type="common">Swimming crab</name>
    <name type="synonym">Neptunus trituberculatus</name>
    <dbReference type="NCBI Taxonomy" id="210409"/>
    <lineage>
        <taxon>Eukaryota</taxon>
        <taxon>Metazoa</taxon>
        <taxon>Ecdysozoa</taxon>
        <taxon>Arthropoda</taxon>
        <taxon>Crustacea</taxon>
        <taxon>Multicrustacea</taxon>
        <taxon>Malacostraca</taxon>
        <taxon>Eumalacostraca</taxon>
        <taxon>Eucarida</taxon>
        <taxon>Decapoda</taxon>
        <taxon>Pleocyemata</taxon>
        <taxon>Brachyura</taxon>
        <taxon>Eubrachyura</taxon>
        <taxon>Portunoidea</taxon>
        <taxon>Portunidae</taxon>
        <taxon>Portuninae</taxon>
        <taxon>Portunus</taxon>
    </lineage>
</organism>
<name>A0A5B7F362_PORTR</name>
<evidence type="ECO:0000313" key="2">
    <source>
        <dbReference type="Proteomes" id="UP000324222"/>
    </source>
</evidence>
<evidence type="ECO:0000313" key="1">
    <source>
        <dbReference type="EMBL" id="MPC39669.1"/>
    </source>
</evidence>
<comment type="caution">
    <text evidence="1">The sequence shown here is derived from an EMBL/GenBank/DDBJ whole genome shotgun (WGS) entry which is preliminary data.</text>
</comment>
<protein>
    <submittedName>
        <fullName evidence="1">Uncharacterized protein</fullName>
    </submittedName>
</protein>
<dbReference type="AlphaFoldDB" id="A0A5B7F362"/>
<sequence length="155" mass="17125">MTVQSTQPSAWQSRPVTPCPLLPSLLAAPTRFFLRRKKMVKPCSLKNCSKSSALHIPLSELLAAHEVALDGCEELDHKGTPALLSNNEVCARCIRDYMINLCIISVLIHDKIHKCKRRKLLQAAPYITITTTTTITTAPLHTVSLSTATHVLVRC</sequence>
<proteinExistence type="predicted"/>
<gene>
    <name evidence="1" type="ORF">E2C01_033214</name>
</gene>